<keyword evidence="6 8" id="KW-0472">Membrane</keyword>
<dbReference type="GO" id="GO:0015990">
    <property type="term" value="P:electron transport coupled proton transport"/>
    <property type="evidence" value="ECO:0007669"/>
    <property type="project" value="TreeGrafter"/>
</dbReference>
<keyword evidence="8 11" id="KW-0496">Mitochondrion</keyword>
<evidence type="ECO:0000256" key="8">
    <source>
        <dbReference type="RuleBase" id="RU003404"/>
    </source>
</evidence>
<comment type="catalytic activity">
    <reaction evidence="7 8">
        <text>a ubiquinone + NADH + 5 H(+)(in) = a ubiquinol + NAD(+) + 4 H(+)(out)</text>
        <dbReference type="Rhea" id="RHEA:29091"/>
        <dbReference type="Rhea" id="RHEA-COMP:9565"/>
        <dbReference type="Rhea" id="RHEA-COMP:9566"/>
        <dbReference type="ChEBI" id="CHEBI:15378"/>
        <dbReference type="ChEBI" id="CHEBI:16389"/>
        <dbReference type="ChEBI" id="CHEBI:17976"/>
        <dbReference type="ChEBI" id="CHEBI:57540"/>
        <dbReference type="ChEBI" id="CHEBI:57945"/>
        <dbReference type="EC" id="7.1.1.2"/>
    </reaction>
</comment>
<feature type="transmembrane region" description="Helical" evidence="8">
    <location>
        <begin position="541"/>
        <end position="561"/>
    </location>
</feature>
<dbReference type="Pfam" id="PF00662">
    <property type="entry name" value="Proton_antipo_N"/>
    <property type="match status" value="1"/>
</dbReference>
<comment type="function">
    <text evidence="8">Core subunit of the mitochondrial membrane respiratory chain NADH dehydrogenase (Complex I) which catalyzes electron transfer from NADH through the respiratory chain, using ubiquinone as an electron acceptor. Essential for the catalytic activity and assembly of complex I.</text>
</comment>
<comment type="similarity">
    <text evidence="8">Belongs to the complex I subunit 5 family.</text>
</comment>
<reference evidence="11" key="1">
    <citation type="submission" date="2016-03" db="EMBL/GenBank/DDBJ databases">
        <authorList>
            <person name="Ploux O."/>
        </authorList>
    </citation>
    <scope>NUCLEOTIDE SEQUENCE</scope>
</reference>
<keyword evidence="8" id="KW-0813">Transport</keyword>
<protein>
    <recommendedName>
        <fullName evidence="3 8">NADH-ubiquinone oxidoreductase chain 5</fullName>
        <ecNumber evidence="2 8">7.1.1.2</ecNumber>
    </recommendedName>
</protein>
<evidence type="ECO:0000259" key="10">
    <source>
        <dbReference type="Pfam" id="PF00662"/>
    </source>
</evidence>
<feature type="transmembrane region" description="Helical" evidence="8">
    <location>
        <begin position="78"/>
        <end position="96"/>
    </location>
</feature>
<sequence length="562" mass="61373">MALFSSISFMMISMWLYGLGKSLCVQVSLVSSVSELFEGVFVIDFLSMSFLGVVCFISGFVVIYSIVYMSSLETSSRFLAVLMVFVVSMGFLLVVPSVLGMIIGWDGLGLSSFLLVVFYQNSGSLSSGVITALTNRIGDGLILVGMGLSLVCGHWSLYYGAGCGVMLCFVIILASMTKSAQMPFCSWLPAAMAAPTPVSSLVHSSTLVTAGVYLLIRYSEIVCSEEYWGLILMIVGCFTTIMSGANAIMEVDVKKVVALSTLSQLGMMVFIIGLGFPLVCLFHVYMHALFKSLLFMGVGSIIHLRNDQDIYRLGMGYLDVPFVSGMIILSCFCLGGVPFLCGYFSKDVMVELCLGSDLGLFFMASIVVSAIFTVMYSIRLCKELVSNFWGHYPMSMGGDSWVMILSMIGLGASSLLVGEVVSEMVGVSSWIFLEGQVKLVPMFVLLLGWYVYWFFFLGDLSYGLTGHKKHGFLWSFISHMWFLPCLNHGTAVFGLGLSEQCIDSVEAGWMEYVPAGVIVELLENVGEVHCRAQSLDYDAQMGLMIVSVVVIVGFCFFVGFLF</sequence>
<feature type="transmembrane region" description="Helical" evidence="8">
    <location>
        <begin position="316"/>
        <end position="340"/>
    </location>
</feature>
<evidence type="ECO:0000256" key="1">
    <source>
        <dbReference type="ARBA" id="ARBA00004141"/>
    </source>
</evidence>
<dbReference type="EMBL" id="KU975161">
    <property type="protein sequence ID" value="ANQ92691.1"/>
    <property type="molecule type" value="Genomic_DNA"/>
</dbReference>
<feature type="transmembrane region" description="Helical" evidence="8">
    <location>
        <begin position="157"/>
        <end position="177"/>
    </location>
</feature>
<dbReference type="InterPro" id="IPR001750">
    <property type="entry name" value="ND/Mrp_TM"/>
</dbReference>
<feature type="transmembrane region" description="Helical" evidence="8">
    <location>
        <begin position="228"/>
        <end position="249"/>
    </location>
</feature>
<keyword evidence="8" id="KW-0830">Ubiquinone</keyword>
<proteinExistence type="inferred from homology"/>
<dbReference type="PANTHER" id="PTHR42829:SF2">
    <property type="entry name" value="NADH-UBIQUINONE OXIDOREDUCTASE CHAIN 5"/>
    <property type="match status" value="1"/>
</dbReference>
<feature type="transmembrane region" description="Helical" evidence="8">
    <location>
        <begin position="401"/>
        <end position="422"/>
    </location>
</feature>
<dbReference type="GO" id="GO:0016020">
    <property type="term" value="C:membrane"/>
    <property type="evidence" value="ECO:0007669"/>
    <property type="project" value="UniProtKB-SubCell"/>
</dbReference>
<dbReference type="PANTHER" id="PTHR42829">
    <property type="entry name" value="NADH-UBIQUINONE OXIDOREDUCTASE CHAIN 5"/>
    <property type="match status" value="1"/>
</dbReference>
<geneLocation type="mitochondrion" evidence="11"/>
<feature type="transmembrane region" description="Helical" evidence="8">
    <location>
        <begin position="198"/>
        <end position="216"/>
    </location>
</feature>
<evidence type="ECO:0000259" key="9">
    <source>
        <dbReference type="Pfam" id="PF00361"/>
    </source>
</evidence>
<evidence type="ECO:0000256" key="4">
    <source>
        <dbReference type="ARBA" id="ARBA00022692"/>
    </source>
</evidence>
<feature type="transmembrane region" description="Helical" evidence="8">
    <location>
        <begin position="360"/>
        <end position="380"/>
    </location>
</feature>
<name>A0A1U9ALR0_TRIKY</name>
<evidence type="ECO:0000313" key="11">
    <source>
        <dbReference type="EMBL" id="ANQ92691.1"/>
    </source>
</evidence>
<feature type="domain" description="NADH-Ubiquinone oxidoreductase (complex I) chain 5 N-terminal" evidence="10">
    <location>
        <begin position="41"/>
        <end position="78"/>
    </location>
</feature>
<dbReference type="AlphaFoldDB" id="A0A1U9ALR0"/>
<dbReference type="InterPro" id="IPR003945">
    <property type="entry name" value="NU5C-like"/>
</dbReference>
<dbReference type="PRINTS" id="PR01434">
    <property type="entry name" value="NADHDHGNASE5"/>
</dbReference>
<dbReference type="Pfam" id="PF00361">
    <property type="entry name" value="Proton_antipo_M"/>
    <property type="match status" value="1"/>
</dbReference>
<evidence type="ECO:0000256" key="2">
    <source>
        <dbReference type="ARBA" id="ARBA00012944"/>
    </source>
</evidence>
<dbReference type="GO" id="GO:0008137">
    <property type="term" value="F:NADH dehydrogenase (ubiquinone) activity"/>
    <property type="evidence" value="ECO:0007669"/>
    <property type="project" value="UniProtKB-EC"/>
</dbReference>
<feature type="transmembrane region" description="Helical" evidence="8">
    <location>
        <begin position="40"/>
        <end position="66"/>
    </location>
</feature>
<organism evidence="11">
    <name type="scientific">Trisidos kiyonoi</name>
    <name type="common">Ark clam</name>
    <name type="synonym">Arca kiyonoi</name>
    <dbReference type="NCBI Taxonomy" id="935009"/>
    <lineage>
        <taxon>Eukaryota</taxon>
        <taxon>Metazoa</taxon>
        <taxon>Spiralia</taxon>
        <taxon>Lophotrochozoa</taxon>
        <taxon>Mollusca</taxon>
        <taxon>Bivalvia</taxon>
        <taxon>Autobranchia</taxon>
        <taxon>Pteriomorphia</taxon>
        <taxon>Arcoida</taxon>
        <taxon>Arcoidea</taxon>
        <taxon>Arcidae</taxon>
        <taxon>Trisidos</taxon>
    </lineage>
</organism>
<evidence type="ECO:0000256" key="5">
    <source>
        <dbReference type="ARBA" id="ARBA00022989"/>
    </source>
</evidence>
<comment type="subcellular location">
    <subcellularLocation>
        <location evidence="1">Membrane</location>
        <topology evidence="1">Multi-pass membrane protein</topology>
    </subcellularLocation>
</comment>
<gene>
    <name evidence="11" type="primary">ND5</name>
</gene>
<evidence type="ECO:0000256" key="7">
    <source>
        <dbReference type="ARBA" id="ARBA00049551"/>
    </source>
</evidence>
<evidence type="ECO:0000256" key="3">
    <source>
        <dbReference type="ARBA" id="ARBA00021096"/>
    </source>
</evidence>
<accession>A0A1U9ALR0</accession>
<keyword evidence="5 8" id="KW-1133">Transmembrane helix</keyword>
<dbReference type="GO" id="GO:0003954">
    <property type="term" value="F:NADH dehydrogenase activity"/>
    <property type="evidence" value="ECO:0007669"/>
    <property type="project" value="TreeGrafter"/>
</dbReference>
<feature type="domain" description="NADH:quinone oxidoreductase/Mrp antiporter transmembrane" evidence="9">
    <location>
        <begin position="97"/>
        <end position="371"/>
    </location>
</feature>
<dbReference type="EC" id="7.1.1.2" evidence="2 8"/>
<evidence type="ECO:0000256" key="6">
    <source>
        <dbReference type="ARBA" id="ARBA00023136"/>
    </source>
</evidence>
<keyword evidence="8" id="KW-0520">NAD</keyword>
<feature type="transmembrane region" description="Helical" evidence="8">
    <location>
        <begin position="442"/>
        <end position="464"/>
    </location>
</feature>
<dbReference type="GO" id="GO:0042773">
    <property type="term" value="P:ATP synthesis coupled electron transport"/>
    <property type="evidence" value="ECO:0007669"/>
    <property type="project" value="InterPro"/>
</dbReference>
<dbReference type="InterPro" id="IPR001516">
    <property type="entry name" value="Proton_antipo_N"/>
</dbReference>
<keyword evidence="4 8" id="KW-0812">Transmembrane</keyword>
<feature type="transmembrane region" description="Helical" evidence="8">
    <location>
        <begin position="256"/>
        <end position="278"/>
    </location>
</feature>